<reference evidence="1" key="1">
    <citation type="journal article" date="2009" name="PLoS Genet.">
        <title>Sequencing, mapping, and analysis of 27,455 maize full-length cDNAs.</title>
        <authorList>
            <person name="Soderlund C."/>
            <person name="Descour A."/>
            <person name="Kudrna D."/>
            <person name="Bomhoff M."/>
            <person name="Boyd L."/>
            <person name="Currie J."/>
            <person name="Angelova A."/>
            <person name="Collura K."/>
            <person name="Wissotski M."/>
            <person name="Ashley E."/>
            <person name="Morrow D."/>
            <person name="Fernandes J."/>
            <person name="Walbot V."/>
            <person name="Yu Y."/>
        </authorList>
    </citation>
    <scope>NUCLEOTIDE SEQUENCE</scope>
    <source>
        <strain evidence="1">B73</strain>
    </source>
</reference>
<name>C4J7F0_MAIZE</name>
<accession>C4J7F0</accession>
<organism evidence="1">
    <name type="scientific">Zea mays</name>
    <name type="common">Maize</name>
    <dbReference type="NCBI Taxonomy" id="4577"/>
    <lineage>
        <taxon>Eukaryota</taxon>
        <taxon>Viridiplantae</taxon>
        <taxon>Streptophyta</taxon>
        <taxon>Embryophyta</taxon>
        <taxon>Tracheophyta</taxon>
        <taxon>Spermatophyta</taxon>
        <taxon>Magnoliopsida</taxon>
        <taxon>Liliopsida</taxon>
        <taxon>Poales</taxon>
        <taxon>Poaceae</taxon>
        <taxon>PACMAD clade</taxon>
        <taxon>Panicoideae</taxon>
        <taxon>Andropogonodae</taxon>
        <taxon>Andropogoneae</taxon>
        <taxon>Tripsacinae</taxon>
        <taxon>Zea</taxon>
    </lineage>
</organism>
<reference evidence="1" key="2">
    <citation type="submission" date="2012-06" db="EMBL/GenBank/DDBJ databases">
        <authorList>
            <person name="Yu Y."/>
            <person name="Currie J."/>
            <person name="Lomeli R."/>
            <person name="Angelova A."/>
            <person name="Collura K."/>
            <person name="Wissotski M."/>
            <person name="Campos D."/>
            <person name="Kudrna D."/>
            <person name="Golser W."/>
            <person name="Ashely E."/>
            <person name="Descour A."/>
            <person name="Fernandes J."/>
            <person name="Soderlund C."/>
            <person name="Walbot V."/>
        </authorList>
    </citation>
    <scope>NUCLEOTIDE SEQUENCE</scope>
    <source>
        <strain evidence="1">B73</strain>
    </source>
</reference>
<dbReference type="AlphaFoldDB" id="C4J7F0"/>
<dbReference type="EMBL" id="BT086747">
    <property type="protein sequence ID" value="ACR37100.1"/>
    <property type="molecule type" value="mRNA"/>
</dbReference>
<protein>
    <submittedName>
        <fullName evidence="1">Uncharacterized protein</fullName>
    </submittedName>
</protein>
<evidence type="ECO:0000313" key="1">
    <source>
        <dbReference type="EMBL" id="ACR37100.1"/>
    </source>
</evidence>
<sequence length="96" mass="10687">MKKTVSNIGLAWKELQRKNKGDTLSEILQSNSLISEILQSNSLISDTTHTKSPKIGTLAVRLFLKLHETRKSLQVQGCSVERLVAFSITKTAPQHD</sequence>
<proteinExistence type="evidence at transcript level"/>